<proteinExistence type="predicted"/>
<dbReference type="EMBL" id="CM043017">
    <property type="protein sequence ID" value="KAI4465824.1"/>
    <property type="molecule type" value="Genomic_DNA"/>
</dbReference>
<name>A0ACB9TGB2_HOLOL</name>
<protein>
    <submittedName>
        <fullName evidence="1">Uncharacterized protein</fullName>
    </submittedName>
</protein>
<reference evidence="1" key="1">
    <citation type="submission" date="2022-04" db="EMBL/GenBank/DDBJ databases">
        <title>Chromosome-scale genome assembly of Holotrichia oblita Faldermann.</title>
        <authorList>
            <person name="Rongchong L."/>
        </authorList>
    </citation>
    <scope>NUCLEOTIDE SEQUENCE</scope>
    <source>
        <strain evidence="1">81SQS9</strain>
    </source>
</reference>
<comment type="caution">
    <text evidence="1">The sequence shown here is derived from an EMBL/GenBank/DDBJ whole genome shotgun (WGS) entry which is preliminary data.</text>
</comment>
<evidence type="ECO:0000313" key="1">
    <source>
        <dbReference type="EMBL" id="KAI4465824.1"/>
    </source>
</evidence>
<dbReference type="Proteomes" id="UP001056778">
    <property type="component" value="Chromosome 3"/>
</dbReference>
<gene>
    <name evidence="1" type="ORF">MML48_3g00009838</name>
</gene>
<sequence length="113" mass="12869">MCSLNVPVSRRKRIIIAHAASMDGWLGDALLSAKNIKSSSLDYHEDVTSSLFEDWFVKKLLPALPLKSVIVMDNASYHSRQLIQIPNALSTKVEISKFLEDHDLYFEKDYSKK</sequence>
<keyword evidence="2" id="KW-1185">Reference proteome</keyword>
<evidence type="ECO:0000313" key="2">
    <source>
        <dbReference type="Proteomes" id="UP001056778"/>
    </source>
</evidence>
<organism evidence="1 2">
    <name type="scientific">Holotrichia oblita</name>
    <name type="common">Chafer beetle</name>
    <dbReference type="NCBI Taxonomy" id="644536"/>
    <lineage>
        <taxon>Eukaryota</taxon>
        <taxon>Metazoa</taxon>
        <taxon>Ecdysozoa</taxon>
        <taxon>Arthropoda</taxon>
        <taxon>Hexapoda</taxon>
        <taxon>Insecta</taxon>
        <taxon>Pterygota</taxon>
        <taxon>Neoptera</taxon>
        <taxon>Endopterygota</taxon>
        <taxon>Coleoptera</taxon>
        <taxon>Polyphaga</taxon>
        <taxon>Scarabaeiformia</taxon>
        <taxon>Scarabaeidae</taxon>
        <taxon>Melolonthinae</taxon>
        <taxon>Holotrichia</taxon>
    </lineage>
</organism>
<accession>A0ACB9TGB2</accession>